<sequence length="579" mass="65562">MEPFLQFDFTEADNNQPICFVNPVQVIAVYSPVEVPAAFQKIEAAIQEGYYAAGFVSYEAAPGFDTAYQVHQVTGDLPFVWFGIFENPVEPNSRTESLSKYQISDWKLDTTQKEYRQGIMAIKQAIEAGDTYQVNYTARLIAQFQGDDYSFYQQLKENQQSDYAAYLNIGRYRILSASPELFFRVSNGVITTKPMKGTAKRGRSMKEDEQFKHKLSTSEKDRAENLMIVDLLRNDMGRIAKPGTVKVPSLFAIDSYPTVHQMTSTIEAELEPDTTILDWFHALFPCGSITGAPKISTMNYIYKLEKSPRHVYCGAIGYITPDREAIFNVPIRTVLIDKEEETAIYGAGGGVTWDSTVDGEHEELMAKARLLKEKRKEFHLLESLKLQNGSYPLYQRHMNRLISSARYFCFSMDAERVSKALQNVADDNPVGAFKVRLLVSKAGEVTVEAAAIRPLETVVCSLAQSPVDKQDPFLYHKTTHRDVYDAHTKASPEDVFSVLLWNEKEEITEFTIGNVVIEKHGKLYTPPVECGLLNGTFRQELMEKGVVMERKINKCELDKAEAVWLINGVRGWVKVELQE</sequence>
<dbReference type="InterPro" id="IPR015890">
    <property type="entry name" value="Chorismate_C"/>
</dbReference>
<dbReference type="InterPro" id="IPR036038">
    <property type="entry name" value="Aminotransferase-like"/>
</dbReference>
<gene>
    <name evidence="2" type="ORF">GCM10007216_29070</name>
</gene>
<dbReference type="PANTHER" id="PTHR11236">
    <property type="entry name" value="AMINOBENZOATE/ANTHRANILATE SYNTHASE"/>
    <property type="match status" value="1"/>
</dbReference>
<keyword evidence="3" id="KW-1185">Reference proteome</keyword>
<dbReference type="RefSeq" id="WP_062442969.1">
    <property type="nucleotide sequence ID" value="NZ_BMCJ01000005.1"/>
</dbReference>
<dbReference type="PANTHER" id="PTHR11236:SF50">
    <property type="entry name" value="AMINODEOXYCHORISMATE SYNTHASE COMPONENT 1"/>
    <property type="match status" value="1"/>
</dbReference>
<name>A0ABQ1PG77_9BACI</name>
<dbReference type="InterPro" id="IPR043132">
    <property type="entry name" value="BCAT-like_C"/>
</dbReference>
<evidence type="ECO:0000259" key="1">
    <source>
        <dbReference type="Pfam" id="PF00425"/>
    </source>
</evidence>
<proteinExistence type="predicted"/>
<dbReference type="InterPro" id="IPR005801">
    <property type="entry name" value="ADC_synthase"/>
</dbReference>
<dbReference type="SUPFAM" id="SSF56322">
    <property type="entry name" value="ADC synthase"/>
    <property type="match status" value="1"/>
</dbReference>
<dbReference type="Gene3D" id="3.60.120.10">
    <property type="entry name" value="Anthranilate synthase"/>
    <property type="match status" value="1"/>
</dbReference>
<dbReference type="InterPro" id="IPR043131">
    <property type="entry name" value="BCAT-like_N"/>
</dbReference>
<dbReference type="NCBIfam" id="TIGR00553">
    <property type="entry name" value="pabB"/>
    <property type="match status" value="1"/>
</dbReference>
<dbReference type="SUPFAM" id="SSF56752">
    <property type="entry name" value="D-aminoacid aminotransferase-like PLP-dependent enzymes"/>
    <property type="match status" value="1"/>
</dbReference>
<reference evidence="3" key="1">
    <citation type="journal article" date="2019" name="Int. J. Syst. Evol. Microbiol.">
        <title>The Global Catalogue of Microorganisms (GCM) 10K type strain sequencing project: providing services to taxonomists for standard genome sequencing and annotation.</title>
        <authorList>
            <consortium name="The Broad Institute Genomics Platform"/>
            <consortium name="The Broad Institute Genome Sequencing Center for Infectious Disease"/>
            <person name="Wu L."/>
            <person name="Ma J."/>
        </authorList>
    </citation>
    <scope>NUCLEOTIDE SEQUENCE [LARGE SCALE GENOMIC DNA]</scope>
    <source>
        <strain evidence="3">CCM 7282</strain>
    </source>
</reference>
<dbReference type="InterPro" id="IPR001544">
    <property type="entry name" value="Aminotrans_IV"/>
</dbReference>
<evidence type="ECO:0000313" key="2">
    <source>
        <dbReference type="EMBL" id="GGC96466.1"/>
    </source>
</evidence>
<feature type="domain" description="Chorismate-utilising enzyme C-terminal" evidence="1">
    <location>
        <begin position="112"/>
        <end position="367"/>
    </location>
</feature>
<dbReference type="Pfam" id="PF01063">
    <property type="entry name" value="Aminotran_4"/>
    <property type="match status" value="1"/>
</dbReference>
<evidence type="ECO:0000313" key="3">
    <source>
        <dbReference type="Proteomes" id="UP000619534"/>
    </source>
</evidence>
<dbReference type="Gene3D" id="3.20.10.10">
    <property type="entry name" value="D-amino Acid Aminotransferase, subunit A, domain 2"/>
    <property type="match status" value="1"/>
</dbReference>
<dbReference type="Pfam" id="PF00425">
    <property type="entry name" value="Chorismate_bind"/>
    <property type="match status" value="1"/>
</dbReference>
<protein>
    <submittedName>
        <fullName evidence="2">Aminodeoxychorismate synthase, component I</fullName>
    </submittedName>
</protein>
<organism evidence="2 3">
    <name type="scientific">Thalassobacillus devorans</name>
    <dbReference type="NCBI Taxonomy" id="279813"/>
    <lineage>
        <taxon>Bacteria</taxon>
        <taxon>Bacillati</taxon>
        <taxon>Bacillota</taxon>
        <taxon>Bacilli</taxon>
        <taxon>Bacillales</taxon>
        <taxon>Bacillaceae</taxon>
        <taxon>Thalassobacillus</taxon>
    </lineage>
</organism>
<dbReference type="InterPro" id="IPR019999">
    <property type="entry name" value="Anth_synth_I-like"/>
</dbReference>
<dbReference type="Proteomes" id="UP000619534">
    <property type="component" value="Unassembled WGS sequence"/>
</dbReference>
<dbReference type="InterPro" id="IPR005802">
    <property type="entry name" value="ADC_synth_comp_1"/>
</dbReference>
<dbReference type="EMBL" id="BMCJ01000005">
    <property type="protein sequence ID" value="GGC96466.1"/>
    <property type="molecule type" value="Genomic_DNA"/>
</dbReference>
<comment type="caution">
    <text evidence="2">The sequence shown here is derived from an EMBL/GenBank/DDBJ whole genome shotgun (WGS) entry which is preliminary data.</text>
</comment>
<dbReference type="PRINTS" id="PR00095">
    <property type="entry name" value="ANTSNTHASEI"/>
</dbReference>
<dbReference type="Gene3D" id="3.30.470.10">
    <property type="match status" value="1"/>
</dbReference>
<accession>A0ABQ1PG77</accession>